<comment type="caution">
    <text evidence="1">The sequence shown here is derived from an EMBL/GenBank/DDBJ whole genome shotgun (WGS) entry which is preliminary data.</text>
</comment>
<keyword evidence="2" id="KW-1185">Reference proteome</keyword>
<proteinExistence type="predicted"/>
<dbReference type="EMBL" id="CM047585">
    <property type="protein sequence ID" value="KAI9909757.1"/>
    <property type="molecule type" value="Genomic_DNA"/>
</dbReference>
<gene>
    <name evidence="1" type="ORF">PsorP6_010912</name>
</gene>
<protein>
    <submittedName>
        <fullName evidence="1">Uncharacterized protein</fullName>
    </submittedName>
</protein>
<reference evidence="1 2" key="1">
    <citation type="journal article" date="2022" name="bioRxiv">
        <title>The genome of the oomycete Peronosclerospora sorghi, a cosmopolitan pathogen of maize and sorghum, is inflated with dispersed pseudogenes.</title>
        <authorList>
            <person name="Fletcher K."/>
            <person name="Martin F."/>
            <person name="Isakeit T."/>
            <person name="Cavanaugh K."/>
            <person name="Magill C."/>
            <person name="Michelmore R."/>
        </authorList>
    </citation>
    <scope>NUCLEOTIDE SEQUENCE [LARGE SCALE GENOMIC DNA]</scope>
    <source>
        <strain evidence="1">P6</strain>
    </source>
</reference>
<evidence type="ECO:0000313" key="2">
    <source>
        <dbReference type="Proteomes" id="UP001163321"/>
    </source>
</evidence>
<accession>A0ACC0VTE5</accession>
<sequence length="176" mass="19869">MKLSAQEASPPPGDYRAHTIASRKKSGGILHMGDFHDQWHLKAICLFDDHPVPATGTKGNAEAFELSNLMRKVEETYSSLAPHQQMVIKMQFSHMGSQTFHLDNTPAARPKGRPKGAFNRRPPARLNEALLDSRSWKHLQAANVVVVALGERYITQDHAQLNLQNLRYLTRFFKSQ</sequence>
<organism evidence="1 2">
    <name type="scientific">Peronosclerospora sorghi</name>
    <dbReference type="NCBI Taxonomy" id="230839"/>
    <lineage>
        <taxon>Eukaryota</taxon>
        <taxon>Sar</taxon>
        <taxon>Stramenopiles</taxon>
        <taxon>Oomycota</taxon>
        <taxon>Peronosporomycetes</taxon>
        <taxon>Peronosporales</taxon>
        <taxon>Peronosporaceae</taxon>
        <taxon>Peronosclerospora</taxon>
    </lineage>
</organism>
<evidence type="ECO:0000313" key="1">
    <source>
        <dbReference type="EMBL" id="KAI9909757.1"/>
    </source>
</evidence>
<name>A0ACC0VTE5_9STRA</name>
<dbReference type="Proteomes" id="UP001163321">
    <property type="component" value="Chromosome 6"/>
</dbReference>